<dbReference type="VEuPathDB" id="AmoebaDB:NfTy_074300"/>
<evidence type="ECO:0000313" key="4">
    <source>
        <dbReference type="Proteomes" id="UP000444721"/>
    </source>
</evidence>
<organism evidence="3 4">
    <name type="scientific">Naegleria fowleri</name>
    <name type="common">Brain eating amoeba</name>
    <dbReference type="NCBI Taxonomy" id="5763"/>
    <lineage>
        <taxon>Eukaryota</taxon>
        <taxon>Discoba</taxon>
        <taxon>Heterolobosea</taxon>
        <taxon>Tetramitia</taxon>
        <taxon>Eutetramitia</taxon>
        <taxon>Vahlkampfiidae</taxon>
        <taxon>Naegleria</taxon>
    </lineage>
</organism>
<dbReference type="VEuPathDB" id="AmoebaDB:FDP41_006652"/>
<name>A0A6A5BGV6_NAEFO</name>
<dbReference type="Proteomes" id="UP000444721">
    <property type="component" value="Unassembled WGS sequence"/>
</dbReference>
<dbReference type="GO" id="GO:0032299">
    <property type="term" value="C:ribonuclease H2 complex"/>
    <property type="evidence" value="ECO:0007669"/>
    <property type="project" value="InterPro"/>
</dbReference>
<dbReference type="VEuPathDB" id="AmoebaDB:NF0106950"/>
<proteinExistence type="predicted"/>
<dbReference type="GO" id="GO:0005654">
    <property type="term" value="C:nucleoplasm"/>
    <property type="evidence" value="ECO:0007669"/>
    <property type="project" value="TreeGrafter"/>
</dbReference>
<dbReference type="Pfam" id="PF17745">
    <property type="entry name" value="Ydr279_N"/>
    <property type="match status" value="1"/>
</dbReference>
<dbReference type="PANTHER" id="PTHR13383">
    <property type="entry name" value="RIBONUCLEASE H2 SUBUNIT B"/>
    <property type="match status" value="1"/>
</dbReference>
<dbReference type="GeneID" id="68113870"/>
<sequence>MSSSEMNNSYSASSSSASSRVIFVVSPKHSSSSEGTETLKRQKLEIFSFPHPKYKQHVKFGLLTLQPSNDEENDGESKTILLEMERIGDKISSWFIGNNVISDGRPIVFTPMDVTFLLIAILESEESESESMFKNMTDIIPPVIQRISSVKDMILNICQVMEVGDDLFVQLSAEKVKQWMVAKCDHIFNQINSNSELKNKLIVSQSSFKRSLKNKDADDDRKIRAEAIRFLSEYMDRKWIEILASHYDLLTEIYPSKNSFMLTNNSQVSASSSSSSQPKSPKPSSQHSQETDDFLADLDAVEKNKRKRAEATAEKSKKTKSQESRNVQSLKKVNTKGMKSMDSFFKKKQ</sequence>
<feature type="domain" description="Rnh202 triple barrel" evidence="2">
    <location>
        <begin position="38"/>
        <end position="113"/>
    </location>
</feature>
<comment type="caution">
    <text evidence="3">The sequence shown here is derived from an EMBL/GenBank/DDBJ whole genome shotgun (WGS) entry which is preliminary data.</text>
</comment>
<keyword evidence="4" id="KW-1185">Reference proteome</keyword>
<dbReference type="AlphaFoldDB" id="A0A6A5BGV6"/>
<protein>
    <recommendedName>
        <fullName evidence="2">Rnh202 triple barrel domain-containing protein</fullName>
    </recommendedName>
</protein>
<dbReference type="EMBL" id="VFQX01000053">
    <property type="protein sequence ID" value="KAF0974042.1"/>
    <property type="molecule type" value="Genomic_DNA"/>
</dbReference>
<reference evidence="3 4" key="1">
    <citation type="journal article" date="2019" name="Sci. Rep.">
        <title>Nanopore sequencing improves the draft genome of the human pathogenic amoeba Naegleria fowleri.</title>
        <authorList>
            <person name="Liechti N."/>
            <person name="Schurch N."/>
            <person name="Bruggmann R."/>
            <person name="Wittwer M."/>
        </authorList>
    </citation>
    <scope>NUCLEOTIDE SEQUENCE [LARGE SCALE GENOMIC DNA]</scope>
    <source>
        <strain evidence="3 4">ATCC 30894</strain>
    </source>
</reference>
<dbReference type="RefSeq" id="XP_044558755.1">
    <property type="nucleotide sequence ID" value="XM_044710310.1"/>
</dbReference>
<feature type="region of interest" description="Disordered" evidence="1">
    <location>
        <begin position="267"/>
        <end position="349"/>
    </location>
</feature>
<dbReference type="OrthoDB" id="29098at2759"/>
<dbReference type="PANTHER" id="PTHR13383:SF11">
    <property type="entry name" value="RIBONUCLEASE H2 SUBUNIT B"/>
    <property type="match status" value="1"/>
</dbReference>
<feature type="compositionally biased region" description="Basic and acidic residues" evidence="1">
    <location>
        <begin position="309"/>
        <end position="323"/>
    </location>
</feature>
<dbReference type="OMA" id="NVDRTGM"/>
<dbReference type="Gene3D" id="2.20.25.530">
    <property type="match status" value="1"/>
</dbReference>
<evidence type="ECO:0000259" key="2">
    <source>
        <dbReference type="Pfam" id="PF17745"/>
    </source>
</evidence>
<dbReference type="InterPro" id="IPR040456">
    <property type="entry name" value="RNase_H2_suB"/>
</dbReference>
<dbReference type="InterPro" id="IPR041195">
    <property type="entry name" value="Rnh202_N"/>
</dbReference>
<dbReference type="GO" id="GO:0006401">
    <property type="term" value="P:RNA catabolic process"/>
    <property type="evidence" value="ECO:0007669"/>
    <property type="project" value="TreeGrafter"/>
</dbReference>
<gene>
    <name evidence="3" type="ORF">FDP41_006652</name>
</gene>
<evidence type="ECO:0000313" key="3">
    <source>
        <dbReference type="EMBL" id="KAF0974042.1"/>
    </source>
</evidence>
<dbReference type="Gene3D" id="1.10.20.120">
    <property type="match status" value="1"/>
</dbReference>
<accession>A0A6A5BGV6</accession>
<evidence type="ECO:0000256" key="1">
    <source>
        <dbReference type="SAM" id="MobiDB-lite"/>
    </source>
</evidence>
<feature type="compositionally biased region" description="Low complexity" evidence="1">
    <location>
        <begin position="267"/>
        <end position="288"/>
    </location>
</feature>